<gene>
    <name evidence="3" type="primary">LOC103065134</name>
</gene>
<evidence type="ECO:0000313" key="3">
    <source>
        <dbReference type="RefSeq" id="XP_007443954.1"/>
    </source>
</evidence>
<dbReference type="OMA" id="RTIHFEL"/>
<dbReference type="Proteomes" id="UP000695026">
    <property type="component" value="Unplaced"/>
</dbReference>
<dbReference type="GeneID" id="103065134"/>
<dbReference type="InterPro" id="IPR050874">
    <property type="entry name" value="Diverse_PLD-related"/>
</dbReference>
<dbReference type="SUPFAM" id="SSF56024">
    <property type="entry name" value="Phospholipase D/nuclease"/>
    <property type="match status" value="1"/>
</dbReference>
<sequence length="360" mass="41111">MGCSNYSNYSRVQTLHTSGIVRTIHFELKNDLEFKVEDVRLKTFQIQNVLHIPTLDLSLLYFWKDTCAPDAKSQPDEMKELGIIVYNCSCLVLDLQRIFALYSSLKSKNKVPPIWSKRLYAVYGTKNKLPLKLNETKSEVFVSNSPKLLCPKDRTLDTDAIYSVVDNAEQFIYIAVMDYLPIINIINETRYWPFLDGKIREALILRNIKVRLLISFSKETNPLTFNFISSLKAICTDVSDCSLKVKFFDLESESACFIKEPKNSSLLKLNRNKYVVTDRAAYIGNFDWVGTYFNQNAGAGLVINQADTGNKTSIIKQLKAVFERDWYSHYAKSSTTKISNCLIYKHSKAAANKSAISNMN</sequence>
<dbReference type="OrthoDB" id="1923775at2759"/>
<reference evidence="3" key="1">
    <citation type="submission" date="2025-08" db="UniProtKB">
        <authorList>
            <consortium name="RefSeq"/>
        </authorList>
    </citation>
    <scope>IDENTIFICATION</scope>
    <source>
        <tissue evidence="3">Liver</tissue>
    </source>
</reference>
<dbReference type="PANTHER" id="PTHR10185:SF9">
    <property type="entry name" value="INACTIVE PHOSPHOLIPASE D5"/>
    <property type="match status" value="1"/>
</dbReference>
<evidence type="ECO:0000259" key="1">
    <source>
        <dbReference type="Pfam" id="PF13918"/>
    </source>
</evidence>
<proteinExistence type="predicted"/>
<dbReference type="AlphaFoldDB" id="A0A9F2RCP0"/>
<dbReference type="Pfam" id="PF13918">
    <property type="entry name" value="PLDc_3"/>
    <property type="match status" value="1"/>
</dbReference>
<protein>
    <submittedName>
        <fullName evidence="3">Inactive phospholipase D5-like</fullName>
    </submittedName>
</protein>
<dbReference type="KEGG" id="pbi:103065134"/>
<feature type="domain" description="PLD-like" evidence="1">
    <location>
        <begin position="77"/>
        <end position="252"/>
    </location>
</feature>
<keyword evidence="2" id="KW-1185">Reference proteome</keyword>
<organism evidence="2 3">
    <name type="scientific">Python bivittatus</name>
    <name type="common">Burmese python</name>
    <name type="synonym">Python molurus bivittatus</name>
    <dbReference type="NCBI Taxonomy" id="176946"/>
    <lineage>
        <taxon>Eukaryota</taxon>
        <taxon>Metazoa</taxon>
        <taxon>Chordata</taxon>
        <taxon>Craniata</taxon>
        <taxon>Vertebrata</taxon>
        <taxon>Euteleostomi</taxon>
        <taxon>Lepidosauria</taxon>
        <taxon>Squamata</taxon>
        <taxon>Bifurcata</taxon>
        <taxon>Unidentata</taxon>
        <taxon>Episquamata</taxon>
        <taxon>Toxicofera</taxon>
        <taxon>Serpentes</taxon>
        <taxon>Henophidia</taxon>
        <taxon>Pythonidae</taxon>
        <taxon>Python</taxon>
    </lineage>
</organism>
<evidence type="ECO:0000313" key="2">
    <source>
        <dbReference type="Proteomes" id="UP000695026"/>
    </source>
</evidence>
<dbReference type="RefSeq" id="XP_007443954.1">
    <property type="nucleotide sequence ID" value="XM_007443892.2"/>
</dbReference>
<dbReference type="Gene3D" id="3.30.870.10">
    <property type="entry name" value="Endonuclease Chain A"/>
    <property type="match status" value="1"/>
</dbReference>
<dbReference type="PANTHER" id="PTHR10185">
    <property type="entry name" value="PHOSPHOLIPASE D - RELATED"/>
    <property type="match status" value="1"/>
</dbReference>
<name>A0A9F2RCP0_PYTBI</name>
<accession>A0A9F2RCP0</accession>
<dbReference type="InterPro" id="IPR032803">
    <property type="entry name" value="PLDc_3"/>
</dbReference>